<dbReference type="Proteomes" id="UP000494161">
    <property type="component" value="Unassembled WGS sequence"/>
</dbReference>
<accession>A0ABM8M3N1</accession>
<name>A0ABM8M3N1_9BURK</name>
<comment type="caution">
    <text evidence="1">The sequence shown here is derived from an EMBL/GenBank/DDBJ whole genome shotgun (WGS) entry which is preliminary data.</text>
</comment>
<dbReference type="EMBL" id="CADILJ010000080">
    <property type="protein sequence ID" value="CAB3957323.1"/>
    <property type="molecule type" value="Genomic_DNA"/>
</dbReference>
<evidence type="ECO:0000313" key="1">
    <source>
        <dbReference type="EMBL" id="CAB3957323.1"/>
    </source>
</evidence>
<proteinExistence type="predicted"/>
<keyword evidence="2" id="KW-1185">Reference proteome</keyword>
<reference evidence="1 2" key="1">
    <citation type="submission" date="2020-04" db="EMBL/GenBank/DDBJ databases">
        <authorList>
            <person name="De Canck E."/>
        </authorList>
    </citation>
    <scope>NUCLEOTIDE SEQUENCE [LARGE SCALE GENOMIC DNA]</scope>
    <source>
        <strain evidence="1 2">LMG 7053</strain>
    </source>
</reference>
<sequence>MENELLKFCKDCKHYRPYPSVPIPWASDYCLRHAAEGVDLTSGEKYLTGALDPKKERHADLGCGPDARYFEKRLTFWGRILKK</sequence>
<evidence type="ECO:0000313" key="2">
    <source>
        <dbReference type="Proteomes" id="UP000494161"/>
    </source>
</evidence>
<gene>
    <name evidence="1" type="ORF">LMG7053_05255</name>
</gene>
<protein>
    <submittedName>
        <fullName evidence="1">Uncharacterized protein</fullName>
    </submittedName>
</protein>
<organism evidence="1 2">
    <name type="scientific">Achromobacter ruhlandii</name>
    <dbReference type="NCBI Taxonomy" id="72557"/>
    <lineage>
        <taxon>Bacteria</taxon>
        <taxon>Pseudomonadati</taxon>
        <taxon>Pseudomonadota</taxon>
        <taxon>Betaproteobacteria</taxon>
        <taxon>Burkholderiales</taxon>
        <taxon>Alcaligenaceae</taxon>
        <taxon>Achromobacter</taxon>
    </lineage>
</organism>